<keyword evidence="3" id="KW-0540">Nuclease</keyword>
<dbReference type="Gene3D" id="3.40.50.300">
    <property type="entry name" value="P-loop containing nucleotide triphosphate hydrolases"/>
    <property type="match status" value="2"/>
</dbReference>
<dbReference type="InterPro" id="IPR027417">
    <property type="entry name" value="P-loop_NTPase"/>
</dbReference>
<dbReference type="InterPro" id="IPR054712">
    <property type="entry name" value="Cas3-like_dom"/>
</dbReference>
<dbReference type="GO" id="GO:0016787">
    <property type="term" value="F:hydrolase activity"/>
    <property type="evidence" value="ECO:0007669"/>
    <property type="project" value="UniProtKB-KW"/>
</dbReference>
<comment type="similarity">
    <text evidence="2">In the central section; belongs to the CRISPR-associated helicase Cas3 family.</text>
</comment>
<dbReference type="GO" id="GO:0051607">
    <property type="term" value="P:defense response to virus"/>
    <property type="evidence" value="ECO:0007669"/>
    <property type="project" value="UniProtKB-KW"/>
</dbReference>
<keyword evidence="9" id="KW-0051">Antiviral defense</keyword>
<evidence type="ECO:0000259" key="11">
    <source>
        <dbReference type="PROSITE" id="PS51643"/>
    </source>
</evidence>
<gene>
    <name evidence="12" type="primary">cas3_1</name>
    <name evidence="12" type="ORF">Pan216_12950</name>
</gene>
<dbReference type="AlphaFoldDB" id="A0A518B0H1"/>
<evidence type="ECO:0000256" key="7">
    <source>
        <dbReference type="ARBA" id="ARBA00022806"/>
    </source>
</evidence>
<keyword evidence="6 12" id="KW-0378">Hydrolase</keyword>
<dbReference type="InterPro" id="IPR001650">
    <property type="entry name" value="Helicase_C-like"/>
</dbReference>
<evidence type="ECO:0000256" key="8">
    <source>
        <dbReference type="ARBA" id="ARBA00022840"/>
    </source>
</evidence>
<dbReference type="Pfam" id="PF22590">
    <property type="entry name" value="Cas3-like_C_2"/>
    <property type="match status" value="1"/>
</dbReference>
<dbReference type="GO" id="GO:0004519">
    <property type="term" value="F:endonuclease activity"/>
    <property type="evidence" value="ECO:0007669"/>
    <property type="project" value="UniProtKB-KW"/>
</dbReference>
<dbReference type="InterPro" id="IPR014001">
    <property type="entry name" value="Helicase_ATP-bd"/>
</dbReference>
<dbReference type="SMART" id="SM00487">
    <property type="entry name" value="DEXDc"/>
    <property type="match status" value="1"/>
</dbReference>
<sequence length="907" mass="101511">MSISDEELLLFWAKLGSGTYPEDAHPVVCHMLDVGHVAEAIWHDVIDERSRQRWSRALAIETPSLGKWIAFWAALHDVGKISPGFQNKDRSGTAPKVLLTAGYRCRVPGSEVAHANVSAKLFHEVSETSNDWPRVTSQLSLSVARVLGSHHGWFPLSGDWIHLKKRQLGERRWRQAQIVAMTRIAQLIGLTVDTPTPSPPDGDDNAFYLFLAGLVTVSDWIGSNLQFFPKAGVISDLEAYAPLSRENAARALQTMGWARWKPDRKERLSFREVHPAIATPRPLQHACVEIAQKTNQPTLVLIEAPMGEGKTEAALYLADHATHVLGGRGAYVALPTMATANQMFGRVRDYLRQRYHDVERINLQLLHGKSAFNDDLANLLDLADIHDDDHGDGGVVAETWFALDKKQAMLAPFGVGTIDQSLLSVLRTKHGFVRLFGLAGKTVILDEVHAYDAYMNALLCQLLRWLGSLGCQVVLLSATLPAKTRRTLLDAYSGQENVTLPEDRYPRISVAQVGRRDIECQAIDTDPARAVTMRLQTISQSGLTNLLNDRLSEGGCAAVICNTVGGAQSLYRELSDSLDNDDVVELFHARFPFEDRDRIEKGVLGRYGKPIHGPHRPRRAVLVATQVVEQSLDLDFDLMITELAPIDLVLQRAGRLHRHQGRRRPTKCEEPTLIVLQSPHNDEGIPDFGISEKIYQRHVLLRSHLALWDREQIRLPDDLEPLVEQVYADEYEAPDLFRSALIDSKCQMDADVKKQDQKGRSVLIPDPNDENLLCNNKVGLDEENPDVHQSLRAATRDARESVTVSFLWEVAGQPCLDRDGSEPVDLMARPNPTTTRRLLERSVSLSTIKWVRLLRDEPCRPLAWQKSGVLRHAHVAVLPPSGIWERRGQRLKLDDNLGVVFEDTEPL</sequence>
<evidence type="ECO:0000256" key="2">
    <source>
        <dbReference type="ARBA" id="ARBA00009046"/>
    </source>
</evidence>
<dbReference type="PANTHER" id="PTHR47963:SF9">
    <property type="entry name" value="CRISPR-ASSOCIATED ENDONUCLEASE_HELICASE CAS3"/>
    <property type="match status" value="1"/>
</dbReference>
<dbReference type="OrthoDB" id="9810236at2"/>
<dbReference type="InterPro" id="IPR050547">
    <property type="entry name" value="DEAD_box_RNA_helicases"/>
</dbReference>
<name>A0A518B0H1_9BACT</name>
<dbReference type="NCBIfam" id="TIGR01596">
    <property type="entry name" value="cas3_HD"/>
    <property type="match status" value="1"/>
</dbReference>
<comment type="similarity">
    <text evidence="1">In the N-terminal section; belongs to the CRISPR-associated nuclease Cas3-HD family.</text>
</comment>
<dbReference type="PANTHER" id="PTHR47963">
    <property type="entry name" value="DEAD-BOX ATP-DEPENDENT RNA HELICASE 47, MITOCHONDRIAL"/>
    <property type="match status" value="1"/>
</dbReference>
<evidence type="ECO:0000256" key="9">
    <source>
        <dbReference type="ARBA" id="ARBA00023118"/>
    </source>
</evidence>
<keyword evidence="8" id="KW-0067">ATP-binding</keyword>
<dbReference type="EC" id="3.1.-.-" evidence="12"/>
<dbReference type="KEGG" id="knv:Pan216_12950"/>
<dbReference type="RefSeq" id="WP_145256303.1">
    <property type="nucleotide sequence ID" value="NZ_CP036279.1"/>
</dbReference>
<dbReference type="SMART" id="SM00490">
    <property type="entry name" value="HELICc"/>
    <property type="match status" value="1"/>
</dbReference>
<feature type="domain" description="Helicase ATP-binding" evidence="10">
    <location>
        <begin position="291"/>
        <end position="498"/>
    </location>
</feature>
<dbReference type="Proteomes" id="UP000317093">
    <property type="component" value="Chromosome"/>
</dbReference>
<feature type="domain" description="HD Cas3-type" evidence="11">
    <location>
        <begin position="20"/>
        <end position="221"/>
    </location>
</feature>
<dbReference type="NCBIfam" id="TIGR01587">
    <property type="entry name" value="cas3_core"/>
    <property type="match status" value="1"/>
</dbReference>
<keyword evidence="7 12" id="KW-0347">Helicase</keyword>
<keyword evidence="12" id="KW-0255">Endonuclease</keyword>
<evidence type="ECO:0000313" key="13">
    <source>
        <dbReference type="Proteomes" id="UP000317093"/>
    </source>
</evidence>
<evidence type="ECO:0000256" key="3">
    <source>
        <dbReference type="ARBA" id="ARBA00022722"/>
    </source>
</evidence>
<dbReference type="PROSITE" id="PS51192">
    <property type="entry name" value="HELICASE_ATP_BIND_1"/>
    <property type="match status" value="1"/>
</dbReference>
<proteinExistence type="inferred from homology"/>
<dbReference type="GO" id="GO:0005524">
    <property type="term" value="F:ATP binding"/>
    <property type="evidence" value="ECO:0007669"/>
    <property type="project" value="UniProtKB-KW"/>
</dbReference>
<accession>A0A518B0H1</accession>
<dbReference type="GO" id="GO:0003724">
    <property type="term" value="F:RNA helicase activity"/>
    <property type="evidence" value="ECO:0007669"/>
    <property type="project" value="TreeGrafter"/>
</dbReference>
<evidence type="ECO:0000256" key="6">
    <source>
        <dbReference type="ARBA" id="ARBA00022801"/>
    </source>
</evidence>
<dbReference type="GO" id="GO:0003723">
    <property type="term" value="F:RNA binding"/>
    <property type="evidence" value="ECO:0007669"/>
    <property type="project" value="TreeGrafter"/>
</dbReference>
<dbReference type="EMBL" id="CP036279">
    <property type="protein sequence ID" value="QDU60454.1"/>
    <property type="molecule type" value="Genomic_DNA"/>
</dbReference>
<keyword evidence="4" id="KW-0479">Metal-binding</keyword>
<organism evidence="12 13">
    <name type="scientific">Kolteria novifilia</name>
    <dbReference type="NCBI Taxonomy" id="2527975"/>
    <lineage>
        <taxon>Bacteria</taxon>
        <taxon>Pseudomonadati</taxon>
        <taxon>Planctomycetota</taxon>
        <taxon>Planctomycetia</taxon>
        <taxon>Kolteriales</taxon>
        <taxon>Kolteriaceae</taxon>
        <taxon>Kolteria</taxon>
    </lineage>
</organism>
<dbReference type="SUPFAM" id="SSF52540">
    <property type="entry name" value="P-loop containing nucleoside triphosphate hydrolases"/>
    <property type="match status" value="1"/>
</dbReference>
<dbReference type="GO" id="GO:0046872">
    <property type="term" value="F:metal ion binding"/>
    <property type="evidence" value="ECO:0007669"/>
    <property type="project" value="UniProtKB-KW"/>
</dbReference>
<dbReference type="CDD" id="cd09641">
    <property type="entry name" value="Cas3''_I"/>
    <property type="match status" value="1"/>
</dbReference>
<dbReference type="InterPro" id="IPR006474">
    <property type="entry name" value="Helicase_Cas3_CRISPR-ass_core"/>
</dbReference>
<evidence type="ECO:0000256" key="5">
    <source>
        <dbReference type="ARBA" id="ARBA00022741"/>
    </source>
</evidence>
<keyword evidence="13" id="KW-1185">Reference proteome</keyword>
<evidence type="ECO:0000256" key="4">
    <source>
        <dbReference type="ARBA" id="ARBA00022723"/>
    </source>
</evidence>
<reference evidence="12 13" key="1">
    <citation type="submission" date="2019-02" db="EMBL/GenBank/DDBJ databases">
        <title>Deep-cultivation of Planctomycetes and their phenomic and genomic characterization uncovers novel biology.</title>
        <authorList>
            <person name="Wiegand S."/>
            <person name="Jogler M."/>
            <person name="Boedeker C."/>
            <person name="Pinto D."/>
            <person name="Vollmers J."/>
            <person name="Rivas-Marin E."/>
            <person name="Kohn T."/>
            <person name="Peeters S.H."/>
            <person name="Heuer A."/>
            <person name="Rast P."/>
            <person name="Oberbeckmann S."/>
            <person name="Bunk B."/>
            <person name="Jeske O."/>
            <person name="Meyerdierks A."/>
            <person name="Storesund J.E."/>
            <person name="Kallscheuer N."/>
            <person name="Luecker S."/>
            <person name="Lage O.M."/>
            <person name="Pohl T."/>
            <person name="Merkel B.J."/>
            <person name="Hornburger P."/>
            <person name="Mueller R.-W."/>
            <person name="Bruemmer F."/>
            <person name="Labrenz M."/>
            <person name="Spormann A.M."/>
            <person name="Op den Camp H."/>
            <person name="Overmann J."/>
            <person name="Amann R."/>
            <person name="Jetten M.S.M."/>
            <person name="Mascher T."/>
            <person name="Medema M.H."/>
            <person name="Devos D.P."/>
            <person name="Kaster A.-K."/>
            <person name="Ovreas L."/>
            <person name="Rohde M."/>
            <person name="Galperin M.Y."/>
            <person name="Jogler C."/>
        </authorList>
    </citation>
    <scope>NUCLEOTIDE SEQUENCE [LARGE SCALE GENOMIC DNA]</scope>
    <source>
        <strain evidence="12 13">Pan216</strain>
    </source>
</reference>
<dbReference type="Pfam" id="PF18019">
    <property type="entry name" value="Cas3_HD"/>
    <property type="match status" value="1"/>
</dbReference>
<keyword evidence="5" id="KW-0547">Nucleotide-binding</keyword>
<evidence type="ECO:0000313" key="12">
    <source>
        <dbReference type="EMBL" id="QDU60454.1"/>
    </source>
</evidence>
<dbReference type="InterPro" id="IPR038257">
    <property type="entry name" value="CRISPR-assoc_Cas3_HD_sf"/>
</dbReference>
<protein>
    <submittedName>
        <fullName evidence="12">CRISPR-associated endonuclease/helicase Cas3</fullName>
        <ecNumber evidence="12">3.1.-.-</ecNumber>
    </submittedName>
</protein>
<dbReference type="InterPro" id="IPR006483">
    <property type="entry name" value="CRISPR-assoc_Cas3_HD"/>
</dbReference>
<dbReference type="Gene3D" id="1.10.3210.30">
    <property type="match status" value="1"/>
</dbReference>
<dbReference type="PROSITE" id="PS51643">
    <property type="entry name" value="HD_CAS3"/>
    <property type="match status" value="1"/>
</dbReference>
<evidence type="ECO:0000259" key="10">
    <source>
        <dbReference type="PROSITE" id="PS51192"/>
    </source>
</evidence>
<evidence type="ECO:0000256" key="1">
    <source>
        <dbReference type="ARBA" id="ARBA00006847"/>
    </source>
</evidence>